<feature type="compositionally biased region" description="Polar residues" evidence="1">
    <location>
        <begin position="255"/>
        <end position="265"/>
    </location>
</feature>
<evidence type="ECO:0000313" key="6">
    <source>
        <dbReference type="RefSeq" id="XP_022094009.1"/>
    </source>
</evidence>
<feature type="region of interest" description="Disordered" evidence="1">
    <location>
        <begin position="255"/>
        <end position="283"/>
    </location>
</feature>
<name>A0A8B7YL75_ACAPL</name>
<keyword evidence="2" id="KW-1133">Transmembrane helix</keyword>
<dbReference type="RefSeq" id="XP_022094008.1">
    <property type="nucleotide sequence ID" value="XM_022238316.1"/>
</dbReference>
<proteinExistence type="predicted"/>
<evidence type="ECO:0000256" key="1">
    <source>
        <dbReference type="SAM" id="MobiDB-lite"/>
    </source>
</evidence>
<keyword evidence="4" id="KW-1185">Reference proteome</keyword>
<gene>
    <name evidence="5 6" type="primary">LOC110981092</name>
</gene>
<evidence type="ECO:0000256" key="3">
    <source>
        <dbReference type="SAM" id="SignalP"/>
    </source>
</evidence>
<protein>
    <submittedName>
        <fullName evidence="5 6">Uncharacterized protein LOC110981092</fullName>
    </submittedName>
</protein>
<evidence type="ECO:0000313" key="5">
    <source>
        <dbReference type="RefSeq" id="XP_022094008.1"/>
    </source>
</evidence>
<feature type="transmembrane region" description="Helical" evidence="2">
    <location>
        <begin position="293"/>
        <end position="315"/>
    </location>
</feature>
<dbReference type="RefSeq" id="XP_022094009.1">
    <property type="nucleotide sequence ID" value="XM_022238317.1"/>
</dbReference>
<accession>A0A8B7YL75</accession>
<organism evidence="4 6">
    <name type="scientific">Acanthaster planci</name>
    <name type="common">Crown-of-thorns starfish</name>
    <dbReference type="NCBI Taxonomy" id="133434"/>
    <lineage>
        <taxon>Eukaryota</taxon>
        <taxon>Metazoa</taxon>
        <taxon>Echinodermata</taxon>
        <taxon>Eleutherozoa</taxon>
        <taxon>Asterozoa</taxon>
        <taxon>Asteroidea</taxon>
        <taxon>Valvatacea</taxon>
        <taxon>Valvatida</taxon>
        <taxon>Acanthasteridae</taxon>
        <taxon>Acanthaster</taxon>
    </lineage>
</organism>
<keyword evidence="2" id="KW-0812">Transmembrane</keyword>
<reference evidence="5 6" key="1">
    <citation type="submission" date="2025-04" db="UniProtKB">
        <authorList>
            <consortium name="RefSeq"/>
        </authorList>
    </citation>
    <scope>IDENTIFICATION</scope>
</reference>
<feature type="compositionally biased region" description="Polar residues" evidence="1">
    <location>
        <begin position="272"/>
        <end position="283"/>
    </location>
</feature>
<feature type="signal peptide" evidence="3">
    <location>
        <begin position="1"/>
        <end position="20"/>
    </location>
</feature>
<dbReference type="AlphaFoldDB" id="A0A8B7YL75"/>
<evidence type="ECO:0000313" key="4">
    <source>
        <dbReference type="Proteomes" id="UP000694845"/>
    </source>
</evidence>
<dbReference type="Proteomes" id="UP000694845">
    <property type="component" value="Unplaced"/>
</dbReference>
<dbReference type="GeneID" id="110981092"/>
<keyword evidence="2" id="KW-0472">Membrane</keyword>
<feature type="chain" id="PRO_5044665587" evidence="3">
    <location>
        <begin position="21"/>
        <end position="362"/>
    </location>
</feature>
<keyword evidence="3" id="KW-0732">Signal</keyword>
<evidence type="ECO:0000256" key="2">
    <source>
        <dbReference type="SAM" id="Phobius"/>
    </source>
</evidence>
<dbReference type="KEGG" id="aplc:110981092"/>
<sequence>MQMMAVVTLALLSLLLTGQSATGRATIPIVSPQDACYSTWDSGSHQFKWKTKNAEPNETLQVSCYGYLPNGTQVEVNNLEGLDSYRDCDSEKCELVTTLTMQYQYVTAKHISYCDSYVMKDGEVTRQGGEDSRVDILIQDDSLLSEDVKMIDPGQRGFEIRFNLKCGGSFKVFKISNSGERIPFNDCSEVSIENRGLEPCIRFMAGRRLMPELYFPAPSCHDVGPYLIIHQDSRNFKPQETTLNFWIKTNDASCSNEVPQTTESPTAGEGVENQTHFGGTAAPNSSDNMGYTVALAAVCVILGMVVFALVCFWLIKKRKRSVVRCCGNVPKNNDKDPETQVQMVPPVASVLISHHEGAQGVS</sequence>